<sequence length="91" mass="10827">MFKLDKENALLISSDIKDWQTKYTDVENLPIEFYLKYRNILSAYKNAGKSKEEVLCFFQKISEDNQDSSEFVNEILDLITGFCRPDYQIWK</sequence>
<name>A0A929RWM7_9BACT</name>
<organism evidence="1 2">
    <name type="scientific">Alloprevotella tannerae</name>
    <dbReference type="NCBI Taxonomy" id="76122"/>
    <lineage>
        <taxon>Bacteria</taxon>
        <taxon>Pseudomonadati</taxon>
        <taxon>Bacteroidota</taxon>
        <taxon>Bacteroidia</taxon>
        <taxon>Bacteroidales</taxon>
        <taxon>Prevotellaceae</taxon>
        <taxon>Alloprevotella</taxon>
    </lineage>
</organism>
<dbReference type="AlphaFoldDB" id="A0A929RWM7"/>
<accession>A0A929RWM7</accession>
<dbReference type="EMBL" id="JABZGR010000019">
    <property type="protein sequence ID" value="MBF0970668.1"/>
    <property type="molecule type" value="Genomic_DNA"/>
</dbReference>
<reference evidence="1" key="1">
    <citation type="submission" date="2020-04" db="EMBL/GenBank/DDBJ databases">
        <title>Deep metagenomics examines the oral microbiome during advanced dental caries in children, revealing novel taxa and co-occurrences with host molecules.</title>
        <authorList>
            <person name="Baker J.L."/>
            <person name="Morton J.T."/>
            <person name="Dinis M."/>
            <person name="Alvarez R."/>
            <person name="Tran N.C."/>
            <person name="Knight R."/>
            <person name="Edlund A."/>
        </authorList>
    </citation>
    <scope>NUCLEOTIDE SEQUENCE</scope>
    <source>
        <strain evidence="1">JCVI_34_bin.1</strain>
    </source>
</reference>
<evidence type="ECO:0000313" key="1">
    <source>
        <dbReference type="EMBL" id="MBF0970668.1"/>
    </source>
</evidence>
<evidence type="ECO:0000313" key="2">
    <source>
        <dbReference type="Proteomes" id="UP000704068"/>
    </source>
</evidence>
<proteinExistence type="predicted"/>
<dbReference type="RefSeq" id="WP_278576945.1">
    <property type="nucleotide sequence ID" value="NZ_CAJPOW010000042.1"/>
</dbReference>
<gene>
    <name evidence="1" type="ORF">HXK21_06455</name>
</gene>
<comment type="caution">
    <text evidence="1">The sequence shown here is derived from an EMBL/GenBank/DDBJ whole genome shotgun (WGS) entry which is preliminary data.</text>
</comment>
<protein>
    <submittedName>
        <fullName evidence="1">Uncharacterized protein</fullName>
    </submittedName>
</protein>
<dbReference type="Proteomes" id="UP000704068">
    <property type="component" value="Unassembled WGS sequence"/>
</dbReference>